<dbReference type="KEGG" id="scia:HUG15_09910"/>
<evidence type="ECO:0000313" key="3">
    <source>
        <dbReference type="Proteomes" id="UP000595823"/>
    </source>
</evidence>
<evidence type="ECO:0000313" key="2">
    <source>
        <dbReference type="EMBL" id="QQK75853.1"/>
    </source>
</evidence>
<sequence length="128" mass="13806">MIKKCFAAFLMSFVVVFAFTGLPSTTFADDASAEYVSSFPFQTGDGQWDGQVASSNRFGVEVHVDAPLADVVDIRLCNADSGQCTEFKSLGTDGTAIFTNMLPGTYYGDIVSRLVEETSGVVTYRQSN</sequence>
<keyword evidence="3" id="KW-1185">Reference proteome</keyword>
<proteinExistence type="predicted"/>
<accession>A0A7T6Z2L2</accession>
<dbReference type="EMBL" id="CP054705">
    <property type="protein sequence ID" value="QQK75853.1"/>
    <property type="molecule type" value="Genomic_DNA"/>
</dbReference>
<organism evidence="2 3">
    <name type="scientific">Salicibibacter cibarius</name>
    <dbReference type="NCBI Taxonomy" id="2743000"/>
    <lineage>
        <taxon>Bacteria</taxon>
        <taxon>Bacillati</taxon>
        <taxon>Bacillota</taxon>
        <taxon>Bacilli</taxon>
        <taxon>Bacillales</taxon>
        <taxon>Bacillaceae</taxon>
        <taxon>Salicibibacter</taxon>
    </lineage>
</organism>
<evidence type="ECO:0008006" key="4">
    <source>
        <dbReference type="Google" id="ProtNLM"/>
    </source>
</evidence>
<evidence type="ECO:0000256" key="1">
    <source>
        <dbReference type="SAM" id="SignalP"/>
    </source>
</evidence>
<dbReference type="AlphaFoldDB" id="A0A7T6Z2L2"/>
<keyword evidence="1" id="KW-0732">Signal</keyword>
<name>A0A7T6Z2L2_9BACI</name>
<feature type="signal peptide" evidence="1">
    <location>
        <begin position="1"/>
        <end position="28"/>
    </location>
</feature>
<protein>
    <recommendedName>
        <fullName evidence="4">Prealbumin-like fold domain-containing protein</fullName>
    </recommendedName>
</protein>
<gene>
    <name evidence="2" type="ORF">HUG15_09910</name>
</gene>
<feature type="chain" id="PRO_5032602398" description="Prealbumin-like fold domain-containing protein" evidence="1">
    <location>
        <begin position="29"/>
        <end position="128"/>
    </location>
</feature>
<dbReference type="Proteomes" id="UP000595823">
    <property type="component" value="Chromosome"/>
</dbReference>
<reference evidence="2 3" key="1">
    <citation type="submission" date="2020-06" db="EMBL/GenBank/DDBJ databases">
        <title>Genomic analysis of Salicibibacter sp. NKC5-3.</title>
        <authorList>
            <person name="Oh Y.J."/>
        </authorList>
    </citation>
    <scope>NUCLEOTIDE SEQUENCE [LARGE SCALE GENOMIC DNA]</scope>
    <source>
        <strain evidence="2 3">NKC5-3</strain>
    </source>
</reference>
<dbReference type="RefSeq" id="WP_200128486.1">
    <property type="nucleotide sequence ID" value="NZ_CP054705.1"/>
</dbReference>